<keyword evidence="2" id="KW-1185">Reference proteome</keyword>
<evidence type="ECO:0000313" key="2">
    <source>
        <dbReference type="Proteomes" id="UP000295122"/>
    </source>
</evidence>
<gene>
    <name evidence="1" type="ORF">EV668_1913</name>
</gene>
<name>A0A4R7CB27_9HYPH</name>
<reference evidence="1 2" key="1">
    <citation type="submission" date="2019-03" db="EMBL/GenBank/DDBJ databases">
        <title>Genomic Encyclopedia of Type Strains, Phase IV (KMG-IV): sequencing the most valuable type-strain genomes for metagenomic binning, comparative biology and taxonomic classification.</title>
        <authorList>
            <person name="Goeker M."/>
        </authorList>
    </citation>
    <scope>NUCLEOTIDE SEQUENCE [LARGE SCALE GENOMIC DNA]</scope>
    <source>
        <strain evidence="1 2">DSM 25903</strain>
    </source>
</reference>
<evidence type="ECO:0000313" key="1">
    <source>
        <dbReference type="EMBL" id="TDR94625.1"/>
    </source>
</evidence>
<accession>A0A4R7CB27</accession>
<dbReference type="Proteomes" id="UP000295122">
    <property type="component" value="Unassembled WGS sequence"/>
</dbReference>
<comment type="caution">
    <text evidence="1">The sequence shown here is derived from an EMBL/GenBank/DDBJ whole genome shotgun (WGS) entry which is preliminary data.</text>
</comment>
<proteinExistence type="predicted"/>
<protein>
    <submittedName>
        <fullName evidence="1">Uncharacterized protein</fullName>
    </submittedName>
</protein>
<sequence length="173" mass="18095">MTLRRHLPTATAGRVGALAIAVAVVLSFVLPAEAQPVQQRQVGSWVLKWGKGRMGAYCTVETAQAGRTLGYQALKSGEGYFGIRNPAWAWTPRAAYDVRLSIAGGAEWSGKAVSALPDTLVLPVAANSDPAPVAAMEAGRSASLEVEGGTITFDLTDFPEAAKAQRDCLAQPG</sequence>
<dbReference type="EMBL" id="SNZR01000011">
    <property type="protein sequence ID" value="TDR94625.1"/>
    <property type="molecule type" value="Genomic_DNA"/>
</dbReference>
<organism evidence="1 2">
    <name type="scientific">Enterovirga rhinocerotis</name>
    <dbReference type="NCBI Taxonomy" id="1339210"/>
    <lineage>
        <taxon>Bacteria</taxon>
        <taxon>Pseudomonadati</taxon>
        <taxon>Pseudomonadota</taxon>
        <taxon>Alphaproteobacteria</taxon>
        <taxon>Hyphomicrobiales</taxon>
        <taxon>Methylobacteriaceae</taxon>
        <taxon>Enterovirga</taxon>
    </lineage>
</organism>
<dbReference type="AlphaFoldDB" id="A0A4R7CB27"/>